<organism evidence="2 3">
    <name type="scientific">Sinocyclocheilus anshuiensis</name>
    <dbReference type="NCBI Taxonomy" id="1608454"/>
    <lineage>
        <taxon>Eukaryota</taxon>
        <taxon>Metazoa</taxon>
        <taxon>Chordata</taxon>
        <taxon>Craniata</taxon>
        <taxon>Vertebrata</taxon>
        <taxon>Euteleostomi</taxon>
        <taxon>Actinopterygii</taxon>
        <taxon>Neopterygii</taxon>
        <taxon>Teleostei</taxon>
        <taxon>Ostariophysi</taxon>
        <taxon>Cypriniformes</taxon>
        <taxon>Cyprinidae</taxon>
        <taxon>Cyprininae</taxon>
        <taxon>Sinocyclocheilus</taxon>
    </lineage>
</organism>
<reference evidence="2" key="2">
    <citation type="submission" date="2025-09" db="UniProtKB">
        <authorList>
            <consortium name="Ensembl"/>
        </authorList>
    </citation>
    <scope>IDENTIFICATION</scope>
</reference>
<dbReference type="Gene3D" id="3.30.70.330">
    <property type="match status" value="1"/>
</dbReference>
<dbReference type="SUPFAM" id="SSF54928">
    <property type="entry name" value="RNA-binding domain, RBD"/>
    <property type="match status" value="1"/>
</dbReference>
<dbReference type="Ensembl" id="ENSSANT00000027404.1">
    <property type="protein sequence ID" value="ENSSANP00000025731.1"/>
    <property type="gene ID" value="ENSSANG00000013278.1"/>
</dbReference>
<dbReference type="InterPro" id="IPR012677">
    <property type="entry name" value="Nucleotide-bd_a/b_plait_sf"/>
</dbReference>
<protein>
    <recommendedName>
        <fullName evidence="4">RRM domain-containing protein</fullName>
    </recommendedName>
</protein>
<evidence type="ECO:0000256" key="1">
    <source>
        <dbReference type="SAM" id="MobiDB-lite"/>
    </source>
</evidence>
<reference evidence="2" key="1">
    <citation type="submission" date="2025-08" db="UniProtKB">
        <authorList>
            <consortium name="Ensembl"/>
        </authorList>
    </citation>
    <scope>IDENTIFICATION</scope>
</reference>
<dbReference type="InterPro" id="IPR035979">
    <property type="entry name" value="RBD_domain_sf"/>
</dbReference>
<dbReference type="AlphaFoldDB" id="A0A671LYX3"/>
<feature type="compositionally biased region" description="Basic residues" evidence="1">
    <location>
        <begin position="330"/>
        <end position="344"/>
    </location>
</feature>
<evidence type="ECO:0000313" key="2">
    <source>
        <dbReference type="Ensembl" id="ENSSANP00000025731.1"/>
    </source>
</evidence>
<evidence type="ECO:0000313" key="3">
    <source>
        <dbReference type="Proteomes" id="UP000472260"/>
    </source>
</evidence>
<dbReference type="GO" id="GO:0003676">
    <property type="term" value="F:nucleic acid binding"/>
    <property type="evidence" value="ECO:0007669"/>
    <property type="project" value="InterPro"/>
</dbReference>
<feature type="compositionally biased region" description="Polar residues" evidence="1">
    <location>
        <begin position="303"/>
        <end position="318"/>
    </location>
</feature>
<dbReference type="Proteomes" id="UP000472260">
    <property type="component" value="Unassembled WGS sequence"/>
</dbReference>
<sequence>MAVHQRLPSNLTELERICKEEWQRIPKSSSDGGDAGDYSVGQVSSSLFPENPKPGALSSLFSSASSANTSVLVPEPKTESKVTPAPSESTEVKGQHPKPKKTPKTLSAAVRKLQDRSRALYRMQMMKDKRVQSKSDANVKNMAEERIKTKRTVFVGNLPPSCTKKVLRLELFKRCLICADFSDSHQNTFSLQEALLWIYIYIYGYNIKHYISLQAHWSEWSHLLKFFFSMEKMSENAKTVFNFLIDLFIIQCPNMEKLTKLFLLFQSPDSVMLALKLNASKLLERNIRVKLSVKKEKEKKTPRQNFMMNPGKKQTQASLFRGETADPTAKRGRGLKKRFKHKKK</sequence>
<feature type="compositionally biased region" description="Low complexity" evidence="1">
    <location>
        <begin position="56"/>
        <end position="72"/>
    </location>
</feature>
<evidence type="ECO:0008006" key="4">
    <source>
        <dbReference type="Google" id="ProtNLM"/>
    </source>
</evidence>
<accession>A0A671LYX3</accession>
<proteinExistence type="predicted"/>
<keyword evidence="3" id="KW-1185">Reference proteome</keyword>
<feature type="region of interest" description="Disordered" evidence="1">
    <location>
        <begin position="295"/>
        <end position="344"/>
    </location>
</feature>
<name>A0A671LYX3_9TELE</name>
<feature type="region of interest" description="Disordered" evidence="1">
    <location>
        <begin position="24"/>
        <end position="108"/>
    </location>
</feature>